<keyword evidence="7" id="KW-1185">Reference proteome</keyword>
<dbReference type="PROSITE" id="PS00189">
    <property type="entry name" value="LIPOYL"/>
    <property type="match status" value="1"/>
</dbReference>
<evidence type="ECO:0000259" key="5">
    <source>
        <dbReference type="PROSITE" id="PS50968"/>
    </source>
</evidence>
<dbReference type="CDD" id="cd06848">
    <property type="entry name" value="GCS_H"/>
    <property type="match status" value="1"/>
</dbReference>
<dbReference type="STRING" id="35623.Aocu_10450"/>
<evidence type="ECO:0000256" key="1">
    <source>
        <dbReference type="ARBA" id="ARBA00009249"/>
    </source>
</evidence>
<dbReference type="SUPFAM" id="SSF51230">
    <property type="entry name" value="Single hybrid motif"/>
    <property type="match status" value="1"/>
</dbReference>
<dbReference type="GO" id="GO:0005829">
    <property type="term" value="C:cytosol"/>
    <property type="evidence" value="ECO:0007669"/>
    <property type="project" value="TreeGrafter"/>
</dbReference>
<dbReference type="OrthoDB" id="9796712at2"/>
<dbReference type="Pfam" id="PF01597">
    <property type="entry name" value="GCV_H"/>
    <property type="match status" value="1"/>
</dbReference>
<keyword evidence="2 3" id="KW-0450">Lipoyl</keyword>
<evidence type="ECO:0000313" key="6">
    <source>
        <dbReference type="EMBL" id="CDR31118.1"/>
    </source>
</evidence>
<comment type="cofactor">
    <cofactor evidence="3">
        <name>(R)-lipoate</name>
        <dbReference type="ChEBI" id="CHEBI:83088"/>
    </cofactor>
    <text evidence="3">Binds 1 lipoyl cofactor covalently.</text>
</comment>
<dbReference type="GO" id="GO:0005960">
    <property type="term" value="C:glycine cleavage complex"/>
    <property type="evidence" value="ECO:0007669"/>
    <property type="project" value="InterPro"/>
</dbReference>
<dbReference type="GO" id="GO:0019464">
    <property type="term" value="P:glycine decarboxylation via glycine cleavage system"/>
    <property type="evidence" value="ECO:0007669"/>
    <property type="project" value="UniProtKB-UniRule"/>
</dbReference>
<dbReference type="GO" id="GO:0009249">
    <property type="term" value="P:protein lipoylation"/>
    <property type="evidence" value="ECO:0007669"/>
    <property type="project" value="TreeGrafter"/>
</dbReference>
<dbReference type="AlphaFoldDB" id="A0A061AB91"/>
<dbReference type="InterPro" id="IPR003016">
    <property type="entry name" value="2-oxoA_DH_lipoyl-BS"/>
</dbReference>
<dbReference type="InterPro" id="IPR017453">
    <property type="entry name" value="GCV_H_sub"/>
</dbReference>
<evidence type="ECO:0000256" key="4">
    <source>
        <dbReference type="PIRSR" id="PIRSR617453-50"/>
    </source>
</evidence>
<dbReference type="InParanoid" id="A0A061AB91"/>
<feature type="domain" description="Lipoyl-binding" evidence="5">
    <location>
        <begin position="21"/>
        <end position="102"/>
    </location>
</feature>
<feature type="modified residue" description="N6-lipoyllysine" evidence="3 4">
    <location>
        <position position="62"/>
    </location>
</feature>
<gene>
    <name evidence="3 6" type="primary">gcvH</name>
    <name evidence="6" type="ORF">Aocu_10450</name>
</gene>
<dbReference type="PANTHER" id="PTHR11715:SF3">
    <property type="entry name" value="GLYCINE CLEAVAGE SYSTEM H PROTEIN-RELATED"/>
    <property type="match status" value="1"/>
</dbReference>
<evidence type="ECO:0000256" key="2">
    <source>
        <dbReference type="ARBA" id="ARBA00022823"/>
    </source>
</evidence>
<dbReference type="PROSITE" id="PS50968">
    <property type="entry name" value="BIOTINYL_LIPOYL"/>
    <property type="match status" value="1"/>
</dbReference>
<comment type="subunit">
    <text evidence="3">The glycine cleavage system is composed of four proteins: P, T, L and H.</text>
</comment>
<dbReference type="InterPro" id="IPR000089">
    <property type="entry name" value="Biotin_lipoyl"/>
</dbReference>
<dbReference type="PATRIC" id="fig|35623.3.peg.1045"/>
<organism evidence="6 7">
    <name type="scientific">Acholeplasma oculi</name>
    <dbReference type="NCBI Taxonomy" id="35623"/>
    <lineage>
        <taxon>Bacteria</taxon>
        <taxon>Bacillati</taxon>
        <taxon>Mycoplasmatota</taxon>
        <taxon>Mollicutes</taxon>
        <taxon>Acholeplasmatales</taxon>
        <taxon>Acholeplasmataceae</taxon>
        <taxon>Acholeplasma</taxon>
    </lineage>
</organism>
<dbReference type="PANTHER" id="PTHR11715">
    <property type="entry name" value="GLYCINE CLEAVAGE SYSTEM H PROTEIN"/>
    <property type="match status" value="1"/>
</dbReference>
<accession>A0A061AB91</accession>
<dbReference type="HAMAP" id="MF_00272">
    <property type="entry name" value="GcvH"/>
    <property type="match status" value="1"/>
</dbReference>
<dbReference type="Proteomes" id="UP000032434">
    <property type="component" value="Chromosome 1"/>
</dbReference>
<dbReference type="KEGG" id="aoc:Aocu_10450"/>
<dbReference type="RefSeq" id="WP_045749569.1">
    <property type="nucleotide sequence ID" value="NZ_FUZK01000001.1"/>
</dbReference>
<dbReference type="HOGENOM" id="CLU_097408_2_0_14"/>
<protein>
    <recommendedName>
        <fullName evidence="3">Glycine cleavage system H protein</fullName>
    </recommendedName>
</protein>
<reference evidence="7" key="1">
    <citation type="submission" date="2014-05" db="EMBL/GenBank/DDBJ databases">
        <authorList>
            <person name="Kube M."/>
        </authorList>
    </citation>
    <scope>NUCLEOTIDE SEQUENCE [LARGE SCALE GENOMIC DNA]</scope>
</reference>
<dbReference type="NCBIfam" id="TIGR00527">
    <property type="entry name" value="gcvH"/>
    <property type="match status" value="1"/>
</dbReference>
<dbReference type="FunCoup" id="A0A061AB91">
    <property type="interactions" value="268"/>
</dbReference>
<evidence type="ECO:0000313" key="7">
    <source>
        <dbReference type="Proteomes" id="UP000032434"/>
    </source>
</evidence>
<dbReference type="NCBIfam" id="NF002270">
    <property type="entry name" value="PRK01202.1"/>
    <property type="match status" value="1"/>
</dbReference>
<evidence type="ECO:0000256" key="3">
    <source>
        <dbReference type="HAMAP-Rule" id="MF_00272"/>
    </source>
</evidence>
<dbReference type="EMBL" id="LK028559">
    <property type="protein sequence ID" value="CDR31118.1"/>
    <property type="molecule type" value="Genomic_DNA"/>
</dbReference>
<name>A0A061AB91_9MOLU</name>
<comment type="function">
    <text evidence="3">The glycine cleavage system catalyzes the degradation of glycine. The H protein shuttles the methylamine group of glycine from the P protein to the T protein.</text>
</comment>
<sequence length="122" mass="13355">MNKNDVLYAPTHEWIFVEGNRAKVGISSYAAMHLGDIVFFDLPKVGKTFKKGEVFAAVESVKSASDIYLPVSGTVVSVNEKLSSEPQLVGEDPFNEFIVEIELSNPSDLSDLLDVNAYEATL</sequence>
<dbReference type="InterPro" id="IPR002930">
    <property type="entry name" value="GCV_H"/>
</dbReference>
<comment type="similarity">
    <text evidence="1 3">Belongs to the GcvH family.</text>
</comment>
<dbReference type="InterPro" id="IPR011053">
    <property type="entry name" value="Single_hybrid_motif"/>
</dbReference>
<dbReference type="Gene3D" id="2.40.50.100">
    <property type="match status" value="1"/>
</dbReference>
<proteinExistence type="inferred from homology"/>
<dbReference type="InterPro" id="IPR033753">
    <property type="entry name" value="GCV_H/Fam206"/>
</dbReference>